<sequence length="93" mass="10762">MLLLSWCIEGGVPLSSLIYHNCGPDIYSCCIEDVFSFPNTNKNFRLLYDRKVGFSLHSIRDKESKLKFCKVRSTQFGQKGIPYMNTYDGRTIR</sequence>
<evidence type="ECO:0000313" key="1">
    <source>
        <dbReference type="EMBL" id="KAI3816942.1"/>
    </source>
</evidence>
<protein>
    <submittedName>
        <fullName evidence="1">Uncharacterized protein</fullName>
    </submittedName>
</protein>
<evidence type="ECO:0000313" key="2">
    <source>
        <dbReference type="Proteomes" id="UP001056120"/>
    </source>
</evidence>
<organism evidence="1 2">
    <name type="scientific">Smallanthus sonchifolius</name>
    <dbReference type="NCBI Taxonomy" id="185202"/>
    <lineage>
        <taxon>Eukaryota</taxon>
        <taxon>Viridiplantae</taxon>
        <taxon>Streptophyta</taxon>
        <taxon>Embryophyta</taxon>
        <taxon>Tracheophyta</taxon>
        <taxon>Spermatophyta</taxon>
        <taxon>Magnoliopsida</taxon>
        <taxon>eudicotyledons</taxon>
        <taxon>Gunneridae</taxon>
        <taxon>Pentapetalae</taxon>
        <taxon>asterids</taxon>
        <taxon>campanulids</taxon>
        <taxon>Asterales</taxon>
        <taxon>Asteraceae</taxon>
        <taxon>Asteroideae</taxon>
        <taxon>Heliantheae alliance</taxon>
        <taxon>Millerieae</taxon>
        <taxon>Smallanthus</taxon>
    </lineage>
</organism>
<proteinExistence type="predicted"/>
<name>A0ACB9JCE7_9ASTR</name>
<comment type="caution">
    <text evidence="1">The sequence shown here is derived from an EMBL/GenBank/DDBJ whole genome shotgun (WGS) entry which is preliminary data.</text>
</comment>
<accession>A0ACB9JCE7</accession>
<keyword evidence="2" id="KW-1185">Reference proteome</keyword>
<reference evidence="1 2" key="2">
    <citation type="journal article" date="2022" name="Mol. Ecol. Resour.">
        <title>The genomes of chicory, endive, great burdock and yacon provide insights into Asteraceae paleo-polyploidization history and plant inulin production.</title>
        <authorList>
            <person name="Fan W."/>
            <person name="Wang S."/>
            <person name="Wang H."/>
            <person name="Wang A."/>
            <person name="Jiang F."/>
            <person name="Liu H."/>
            <person name="Zhao H."/>
            <person name="Xu D."/>
            <person name="Zhang Y."/>
        </authorList>
    </citation>
    <scope>NUCLEOTIDE SEQUENCE [LARGE SCALE GENOMIC DNA]</scope>
    <source>
        <strain evidence="2">cv. Yunnan</strain>
        <tissue evidence="1">Leaves</tissue>
    </source>
</reference>
<gene>
    <name evidence="1" type="ORF">L1987_10727</name>
</gene>
<reference evidence="2" key="1">
    <citation type="journal article" date="2022" name="Mol. Ecol. Resour.">
        <title>The genomes of chicory, endive, great burdock and yacon provide insights into Asteraceae palaeo-polyploidization history and plant inulin production.</title>
        <authorList>
            <person name="Fan W."/>
            <person name="Wang S."/>
            <person name="Wang H."/>
            <person name="Wang A."/>
            <person name="Jiang F."/>
            <person name="Liu H."/>
            <person name="Zhao H."/>
            <person name="Xu D."/>
            <person name="Zhang Y."/>
        </authorList>
    </citation>
    <scope>NUCLEOTIDE SEQUENCE [LARGE SCALE GENOMIC DNA]</scope>
    <source>
        <strain evidence="2">cv. Yunnan</strain>
    </source>
</reference>
<dbReference type="Proteomes" id="UP001056120">
    <property type="component" value="Linkage Group LG04"/>
</dbReference>
<dbReference type="EMBL" id="CM042021">
    <property type="protein sequence ID" value="KAI3816942.1"/>
    <property type="molecule type" value="Genomic_DNA"/>
</dbReference>